<dbReference type="Proteomes" id="UP001431935">
    <property type="component" value="Chromosome"/>
</dbReference>
<evidence type="ECO:0000313" key="3">
    <source>
        <dbReference type="Proteomes" id="UP001431935"/>
    </source>
</evidence>
<protein>
    <recommendedName>
        <fullName evidence="1">S1 motif domain-containing protein</fullName>
    </recommendedName>
</protein>
<accession>A0ABZ2AH11</accession>
<feature type="domain" description="S1 motif" evidence="1">
    <location>
        <begin position="6"/>
        <end position="74"/>
    </location>
</feature>
<dbReference type="SUPFAM" id="SSF50249">
    <property type="entry name" value="Nucleic acid-binding proteins"/>
    <property type="match status" value="1"/>
</dbReference>
<sequence>MNYSVNQIIKAKVTRVSKKVVTFITKDSIIGYLNIHEVSDYFISDLNLMFKVNDIKELKIIEIMPNKELVFSFKAIHPKELRNPFRFKLDKDNAKFDALLDFTNKGISYGD</sequence>
<gene>
    <name evidence="2" type="ORF">V2E26_00120</name>
</gene>
<proteinExistence type="predicted"/>
<keyword evidence="3" id="KW-1185">Reference proteome</keyword>
<dbReference type="SMART" id="SM00316">
    <property type="entry name" value="S1"/>
    <property type="match status" value="1"/>
</dbReference>
<reference evidence="2" key="1">
    <citation type="submission" date="2024-01" db="EMBL/GenBank/DDBJ databases">
        <title>Complete genome sequence of Mycoplasma gateae strain 3700.</title>
        <authorList>
            <person name="Spergser J."/>
        </authorList>
    </citation>
    <scope>NUCLEOTIDE SEQUENCE [LARGE SCALE GENOMIC DNA]</scope>
    <source>
        <strain evidence="2">3700</strain>
    </source>
</reference>
<dbReference type="InterPro" id="IPR012340">
    <property type="entry name" value="NA-bd_OB-fold"/>
</dbReference>
<dbReference type="CDD" id="cd00164">
    <property type="entry name" value="S1_like"/>
    <property type="match status" value="1"/>
</dbReference>
<evidence type="ECO:0000313" key="2">
    <source>
        <dbReference type="EMBL" id="WVN21406.1"/>
    </source>
</evidence>
<dbReference type="RefSeq" id="WP_330463444.1">
    <property type="nucleotide sequence ID" value="NZ_CP143578.1"/>
</dbReference>
<dbReference type="PROSITE" id="PS50126">
    <property type="entry name" value="S1"/>
    <property type="match status" value="1"/>
</dbReference>
<name>A0ABZ2AH11_9BACT</name>
<dbReference type="InterPro" id="IPR003029">
    <property type="entry name" value="S1_domain"/>
</dbReference>
<dbReference type="EMBL" id="CP143578">
    <property type="protein sequence ID" value="WVN21406.1"/>
    <property type="molecule type" value="Genomic_DNA"/>
</dbReference>
<organism evidence="2 3">
    <name type="scientific">Metamycoplasma gateae</name>
    <dbReference type="NCBI Taxonomy" id="35769"/>
    <lineage>
        <taxon>Bacteria</taxon>
        <taxon>Bacillati</taxon>
        <taxon>Mycoplasmatota</taxon>
        <taxon>Mycoplasmoidales</taxon>
        <taxon>Metamycoplasmataceae</taxon>
        <taxon>Metamycoplasma</taxon>
    </lineage>
</organism>
<dbReference type="Gene3D" id="2.40.50.140">
    <property type="entry name" value="Nucleic acid-binding proteins"/>
    <property type="match status" value="1"/>
</dbReference>
<evidence type="ECO:0000259" key="1">
    <source>
        <dbReference type="PROSITE" id="PS50126"/>
    </source>
</evidence>